<evidence type="ECO:0000256" key="4">
    <source>
        <dbReference type="RuleBase" id="RU362068"/>
    </source>
</evidence>
<dbReference type="NCBIfam" id="NF004887">
    <property type="entry name" value="PRK06249.1"/>
    <property type="match status" value="1"/>
</dbReference>
<feature type="domain" description="Ketopantoate reductase N-terminal" evidence="5">
    <location>
        <begin position="6"/>
        <end position="153"/>
    </location>
</feature>
<dbReference type="PANTHER" id="PTHR21708">
    <property type="entry name" value="PROBABLE 2-DEHYDROPANTOATE 2-REDUCTASE"/>
    <property type="match status" value="1"/>
</dbReference>
<dbReference type="SUPFAM" id="SSF51735">
    <property type="entry name" value="NAD(P)-binding Rossmann-fold domains"/>
    <property type="match status" value="1"/>
</dbReference>
<dbReference type="NCBIfam" id="TIGR00745">
    <property type="entry name" value="apbA_panE"/>
    <property type="match status" value="1"/>
</dbReference>
<evidence type="ECO:0000259" key="5">
    <source>
        <dbReference type="Pfam" id="PF02558"/>
    </source>
</evidence>
<gene>
    <name evidence="7" type="ORF">H6G83_11905</name>
</gene>
<comment type="similarity">
    <text evidence="1 4">Belongs to the ketopantoate reductase family.</text>
</comment>
<dbReference type="InterPro" id="IPR003710">
    <property type="entry name" value="ApbA"/>
</dbReference>
<dbReference type="PANTHER" id="PTHR21708:SF26">
    <property type="entry name" value="2-DEHYDROPANTOATE 2-REDUCTASE"/>
    <property type="match status" value="1"/>
</dbReference>
<dbReference type="Gene3D" id="1.10.1040.10">
    <property type="entry name" value="N-(1-d-carboxylethyl)-l-norvaline Dehydrogenase, domain 2"/>
    <property type="match status" value="1"/>
</dbReference>
<comment type="function">
    <text evidence="4">Catalyzes the NADPH-dependent reduction of ketopantoate into pantoic acid.</text>
</comment>
<evidence type="ECO:0000256" key="2">
    <source>
        <dbReference type="ARBA" id="ARBA00022857"/>
    </source>
</evidence>
<protein>
    <recommendedName>
        <fullName evidence="4">2-dehydropantoate 2-reductase</fullName>
        <ecNumber evidence="4">1.1.1.169</ecNumber>
    </recommendedName>
    <alternativeName>
        <fullName evidence="4">Ketopantoate reductase</fullName>
    </alternativeName>
</protein>
<dbReference type="InterPro" id="IPR013332">
    <property type="entry name" value="KPR_N"/>
</dbReference>
<comment type="caution">
    <text evidence="7">The sequence shown here is derived from an EMBL/GenBank/DDBJ whole genome shotgun (WGS) entry which is preliminary data.</text>
</comment>
<dbReference type="Pfam" id="PF02558">
    <property type="entry name" value="ApbA"/>
    <property type="match status" value="1"/>
</dbReference>
<evidence type="ECO:0000313" key="8">
    <source>
        <dbReference type="Proteomes" id="UP000661112"/>
    </source>
</evidence>
<dbReference type="InterPro" id="IPR008927">
    <property type="entry name" value="6-PGluconate_DH-like_C_sf"/>
</dbReference>
<dbReference type="Proteomes" id="UP000661112">
    <property type="component" value="Unassembled WGS sequence"/>
</dbReference>
<accession>A0ABR8D6D4</accession>
<dbReference type="RefSeq" id="WP_190471800.1">
    <property type="nucleotide sequence ID" value="NZ_JACJSG010000013.1"/>
</dbReference>
<dbReference type="GO" id="GO:0008677">
    <property type="term" value="F:2-dehydropantoate 2-reductase activity"/>
    <property type="evidence" value="ECO:0007669"/>
    <property type="project" value="UniProtKB-EC"/>
</dbReference>
<dbReference type="InterPro" id="IPR051402">
    <property type="entry name" value="KPR-Related"/>
</dbReference>
<dbReference type="InterPro" id="IPR013752">
    <property type="entry name" value="KPA_reductase"/>
</dbReference>
<keyword evidence="8" id="KW-1185">Reference proteome</keyword>
<evidence type="ECO:0000259" key="6">
    <source>
        <dbReference type="Pfam" id="PF08546"/>
    </source>
</evidence>
<feature type="domain" description="Ketopantoate reductase C-terminal" evidence="6">
    <location>
        <begin position="185"/>
        <end position="305"/>
    </location>
</feature>
<dbReference type="Gene3D" id="3.40.50.720">
    <property type="entry name" value="NAD(P)-binding Rossmann-like Domain"/>
    <property type="match status" value="1"/>
</dbReference>
<dbReference type="EMBL" id="JACJSG010000013">
    <property type="protein sequence ID" value="MBD2501293.1"/>
    <property type="molecule type" value="Genomic_DNA"/>
</dbReference>
<comment type="pathway">
    <text evidence="4">Cofactor biosynthesis; (R)-pantothenate biosynthesis; (R)-pantoate from 3-methyl-2-oxobutanoate: step 2/2.</text>
</comment>
<sequence>MYEGKYAILGTGALGGYYGAKLQKAGLDVHFLLRSDYEQVSQHGLIVESKDGDFTLPQVNAYDDVAKMPKCDVVVVALKTTQNHLLPQLLPPVVKDDGVVLVLQNGLGVEEEIADIVNQAHIIGGLCFLCSNKVGAGHIRHLDYGQITLGEYADGYAATGITERMQQIADDFQAAGITMELSTDLLLGRWKKLMWNIPYNGLSVVLNARTDELMADTYTRKLVEQLMCEVQAGAKSMGRTIGDRFFQTMLDYTVKMKPYRTSMKIDYDECRPLEVEAIVGNPLRKAQALGVDLPKISCLYHQLKFLDGRNRTIDS</sequence>
<dbReference type="Pfam" id="PF08546">
    <property type="entry name" value="ApbA_C"/>
    <property type="match status" value="1"/>
</dbReference>
<organism evidence="7 8">
    <name type="scientific">Anabaena azotica FACHB-119</name>
    <dbReference type="NCBI Taxonomy" id="947527"/>
    <lineage>
        <taxon>Bacteria</taxon>
        <taxon>Bacillati</taxon>
        <taxon>Cyanobacteriota</taxon>
        <taxon>Cyanophyceae</taxon>
        <taxon>Nostocales</taxon>
        <taxon>Nostocaceae</taxon>
        <taxon>Anabaena</taxon>
        <taxon>Anabaena azotica</taxon>
    </lineage>
</organism>
<keyword evidence="4" id="KW-0566">Pantothenate biosynthesis</keyword>
<reference evidence="7 8" key="1">
    <citation type="journal article" date="2020" name="ISME J.">
        <title>Comparative genomics reveals insights into cyanobacterial evolution and habitat adaptation.</title>
        <authorList>
            <person name="Chen M.Y."/>
            <person name="Teng W.K."/>
            <person name="Zhao L."/>
            <person name="Hu C.X."/>
            <person name="Zhou Y.K."/>
            <person name="Han B.P."/>
            <person name="Song L.R."/>
            <person name="Shu W.S."/>
        </authorList>
    </citation>
    <scope>NUCLEOTIDE SEQUENCE [LARGE SCALE GENOMIC DNA]</scope>
    <source>
        <strain evidence="7 8">FACHB-119</strain>
    </source>
</reference>
<comment type="catalytic activity">
    <reaction evidence="4">
        <text>(R)-pantoate + NADP(+) = 2-dehydropantoate + NADPH + H(+)</text>
        <dbReference type="Rhea" id="RHEA:16233"/>
        <dbReference type="ChEBI" id="CHEBI:11561"/>
        <dbReference type="ChEBI" id="CHEBI:15378"/>
        <dbReference type="ChEBI" id="CHEBI:15980"/>
        <dbReference type="ChEBI" id="CHEBI:57783"/>
        <dbReference type="ChEBI" id="CHEBI:58349"/>
        <dbReference type="EC" id="1.1.1.169"/>
    </reaction>
</comment>
<evidence type="ECO:0000256" key="1">
    <source>
        <dbReference type="ARBA" id="ARBA00007870"/>
    </source>
</evidence>
<dbReference type="InterPro" id="IPR036291">
    <property type="entry name" value="NAD(P)-bd_dom_sf"/>
</dbReference>
<dbReference type="SUPFAM" id="SSF48179">
    <property type="entry name" value="6-phosphogluconate dehydrogenase C-terminal domain-like"/>
    <property type="match status" value="1"/>
</dbReference>
<dbReference type="EC" id="1.1.1.169" evidence="4"/>
<proteinExistence type="inferred from homology"/>
<keyword evidence="2 4" id="KW-0521">NADP</keyword>
<name>A0ABR8D6D4_9NOST</name>
<evidence type="ECO:0000313" key="7">
    <source>
        <dbReference type="EMBL" id="MBD2501293.1"/>
    </source>
</evidence>
<evidence type="ECO:0000256" key="3">
    <source>
        <dbReference type="ARBA" id="ARBA00023002"/>
    </source>
</evidence>
<dbReference type="InterPro" id="IPR013328">
    <property type="entry name" value="6PGD_dom2"/>
</dbReference>
<keyword evidence="3 4" id="KW-0560">Oxidoreductase</keyword>